<dbReference type="KEGG" id="cel:CELE_T24A6.7"/>
<dbReference type="NCBIfam" id="TIGR02464">
    <property type="entry name" value="ribofla_fusion"/>
    <property type="match status" value="1"/>
</dbReference>
<evidence type="ECO:0000313" key="2">
    <source>
        <dbReference type="EMBL" id="CCD63571.1"/>
    </source>
</evidence>
<reference evidence="2 3" key="1">
    <citation type="journal article" date="1998" name="Science">
        <title>Genome sequence of the nematode C. elegans: a platform for investigating biology.</title>
        <authorList>
            <consortium name="The C. elegans sequencing consortium"/>
            <person name="Sulson J.E."/>
            <person name="Waterston R."/>
        </authorList>
    </citation>
    <scope>NUCLEOTIDE SEQUENCE [LARGE SCALE GENOMIC DNA]</scope>
    <source>
        <strain evidence="2 3">Bristol N2</strain>
    </source>
</reference>
<proteinExistence type="predicted"/>
<dbReference type="CTD" id="188825"/>
<dbReference type="AGR" id="WB:WBGene00020747"/>
<dbReference type="SMR" id="O61936"/>
<dbReference type="Pfam" id="PF08719">
    <property type="entry name" value="NADAR"/>
    <property type="match status" value="1"/>
</dbReference>
<feature type="domain" description="NADAR" evidence="1">
    <location>
        <begin position="18"/>
        <end position="177"/>
    </location>
</feature>
<dbReference type="Gene3D" id="1.10.357.40">
    <property type="entry name" value="YbiA-like"/>
    <property type="match status" value="1"/>
</dbReference>
<dbReference type="GeneID" id="188825"/>
<gene>
    <name evidence="2" type="ORF">CELE_T24A6.7</name>
    <name evidence="2 4" type="ORF">T24A6.7</name>
</gene>
<dbReference type="InterPro" id="IPR012816">
    <property type="entry name" value="NADAR"/>
</dbReference>
<dbReference type="Bgee" id="WBGene00020747">
    <property type="expression patterns" value="Expressed in pharyngeal muscle cell (C elegans) and 2 other cell types or tissues"/>
</dbReference>
<dbReference type="OrthoDB" id="206452at2759"/>
<protein>
    <submittedName>
        <fullName evidence="2">NADAR domain-containing protein</fullName>
    </submittedName>
</protein>
<dbReference type="SUPFAM" id="SSF143990">
    <property type="entry name" value="YbiA-like"/>
    <property type="match status" value="1"/>
</dbReference>
<dbReference type="WormBase" id="T24A6.7">
    <property type="protein sequence ID" value="CE14136"/>
    <property type="gene ID" value="WBGene00020747"/>
</dbReference>
<dbReference type="IntAct" id="O61936">
    <property type="interactions" value="1"/>
</dbReference>
<dbReference type="EMBL" id="BX284605">
    <property type="protein sequence ID" value="CCD63571.1"/>
    <property type="molecule type" value="Genomic_DNA"/>
</dbReference>
<accession>O61936</accession>
<dbReference type="FunCoup" id="O61936">
    <property type="interactions" value="2"/>
</dbReference>
<dbReference type="PaxDb" id="6239-T24A6.7"/>
<sequence length="206" mass="24605">MPVKTYISPDQTKQFVFFYKFDCVFSNFYPCEFSAQEFENDVEKNVNFNCSEQYFMYHKALLVGDSEIAGKILKETDPRKMKRLGRQLSMSKKQLEEWSQNSKEVMYNGCLEKFSQNNVCRENLFRTHGMRLVEASPMDRIWGIGLSHHDKRCENEQTWRGTNWMGSVLDKVREELWTKSEYQQLRLEIEKEIVETRCKQLESFSH</sequence>
<name>O61936_CAEEL</name>
<dbReference type="PhylomeDB" id="O61936"/>
<organism evidence="2 3">
    <name type="scientific">Caenorhabditis elegans</name>
    <dbReference type="NCBI Taxonomy" id="6239"/>
    <lineage>
        <taxon>Eukaryota</taxon>
        <taxon>Metazoa</taxon>
        <taxon>Ecdysozoa</taxon>
        <taxon>Nematoda</taxon>
        <taxon>Chromadorea</taxon>
        <taxon>Rhabditida</taxon>
        <taxon>Rhabditina</taxon>
        <taxon>Rhabditomorpha</taxon>
        <taxon>Rhabditoidea</taxon>
        <taxon>Rhabditidae</taxon>
        <taxon>Peloderinae</taxon>
        <taxon>Caenorhabditis</taxon>
    </lineage>
</organism>
<dbReference type="RefSeq" id="NP_503984.1">
    <property type="nucleotide sequence ID" value="NM_071583.1"/>
</dbReference>
<dbReference type="AlphaFoldDB" id="O61936"/>
<evidence type="ECO:0000313" key="3">
    <source>
        <dbReference type="Proteomes" id="UP000001940"/>
    </source>
</evidence>
<dbReference type="OMA" id="WMMAAKA"/>
<dbReference type="eggNOG" id="ENOG502S5QN">
    <property type="taxonomic scope" value="Eukaryota"/>
</dbReference>
<dbReference type="InterPro" id="IPR037238">
    <property type="entry name" value="YbiA-like_sf"/>
</dbReference>
<evidence type="ECO:0000259" key="1">
    <source>
        <dbReference type="Pfam" id="PF08719"/>
    </source>
</evidence>
<dbReference type="Proteomes" id="UP000001940">
    <property type="component" value="Chromosome V"/>
</dbReference>
<evidence type="ECO:0000313" key="4">
    <source>
        <dbReference type="WormBase" id="T24A6.7"/>
    </source>
</evidence>
<dbReference type="PeptideAtlas" id="O61936"/>
<dbReference type="PIR" id="H89005">
    <property type="entry name" value="H89005"/>
</dbReference>
<dbReference type="InParanoid" id="O61936"/>
<dbReference type="HOGENOM" id="CLU_084247_1_1_1"/>
<keyword evidence="3" id="KW-1185">Reference proteome</keyword>
<dbReference type="CDD" id="cd15457">
    <property type="entry name" value="NADAR"/>
    <property type="match status" value="1"/>
</dbReference>
<dbReference type="UCSC" id="T24A6.7">
    <property type="organism name" value="c. elegans"/>
</dbReference>